<accession>A0A1Q3FP40</accession>
<proteinExistence type="inferred from homology"/>
<evidence type="ECO:0000256" key="2">
    <source>
        <dbReference type="ARBA" id="ARBA00022679"/>
    </source>
</evidence>
<sequence length="335" mass="39600">MSYEYSEITDPTYLATRQERNEPEYVLVRPTDHSKVPIQDPNWTPKPSVLTSVFRNIDNALQKFEVLPDDVWLASYPKSGTTWCQEMVWLVCNDLDYKRAADVDLVERFPSMKLSGLFSRPGEHRPFKEVLEMPKPRFIKTHLHVGLLPEQIWTVKPKIVYVHRNPKSVAVSFYHHSASFTGYKGTLEDFIRSFMRDLQLYSPYHEHVVEYNMLNHLENVLILRYEDMKQDLLSELKRACQFFNKQYSDKQLETLSKHLSFESMRDNPAVNFSRMVDPRTGFKIPPMESLPENQRFMRKGKADGYKEELSLELQKEIDEWTQNKIKSPEHLKLFM</sequence>
<name>A0A1Q3FP40_CULTA</name>
<dbReference type="Pfam" id="PF00685">
    <property type="entry name" value="Sulfotransfer_1"/>
    <property type="match status" value="1"/>
</dbReference>
<comment type="similarity">
    <text evidence="1">Belongs to the sulfotransferase 1 family.</text>
</comment>
<dbReference type="PANTHER" id="PTHR11783">
    <property type="entry name" value="SULFOTRANSFERASE SULT"/>
    <property type="match status" value="1"/>
</dbReference>
<dbReference type="EMBL" id="GFDL01005787">
    <property type="protein sequence ID" value="JAV29258.1"/>
    <property type="molecule type" value="Transcribed_RNA"/>
</dbReference>
<keyword evidence="2 4" id="KW-0808">Transferase</keyword>
<evidence type="ECO:0000256" key="1">
    <source>
        <dbReference type="ARBA" id="ARBA00005771"/>
    </source>
</evidence>
<dbReference type="SUPFAM" id="SSF52540">
    <property type="entry name" value="P-loop containing nucleoside triphosphate hydrolases"/>
    <property type="match status" value="1"/>
</dbReference>
<protein>
    <submittedName>
        <fullName evidence="4">Putative alcohol sulfotransferase a</fullName>
    </submittedName>
</protein>
<evidence type="ECO:0000313" key="4">
    <source>
        <dbReference type="EMBL" id="JAV29258.1"/>
    </source>
</evidence>
<dbReference type="InterPro" id="IPR027417">
    <property type="entry name" value="P-loop_NTPase"/>
</dbReference>
<reference evidence="4" key="1">
    <citation type="submission" date="2017-01" db="EMBL/GenBank/DDBJ databases">
        <title>A deep insight into the sialotranscriptome of adult male and female Cluex tarsalis mosquitoes.</title>
        <authorList>
            <person name="Ribeiro J.M."/>
            <person name="Moreira F."/>
            <person name="Bernard K.A."/>
            <person name="Calvo E."/>
        </authorList>
    </citation>
    <scope>NUCLEOTIDE SEQUENCE</scope>
    <source>
        <strain evidence="4">Kern County</strain>
        <tissue evidence="4">Salivary glands</tissue>
    </source>
</reference>
<evidence type="ECO:0000259" key="3">
    <source>
        <dbReference type="Pfam" id="PF00685"/>
    </source>
</evidence>
<dbReference type="GO" id="GO:0008146">
    <property type="term" value="F:sulfotransferase activity"/>
    <property type="evidence" value="ECO:0007669"/>
    <property type="project" value="InterPro"/>
</dbReference>
<organism evidence="4">
    <name type="scientific">Culex tarsalis</name>
    <name type="common">Encephalitis mosquito</name>
    <dbReference type="NCBI Taxonomy" id="7177"/>
    <lineage>
        <taxon>Eukaryota</taxon>
        <taxon>Metazoa</taxon>
        <taxon>Ecdysozoa</taxon>
        <taxon>Arthropoda</taxon>
        <taxon>Hexapoda</taxon>
        <taxon>Insecta</taxon>
        <taxon>Pterygota</taxon>
        <taxon>Neoptera</taxon>
        <taxon>Endopterygota</taxon>
        <taxon>Diptera</taxon>
        <taxon>Nematocera</taxon>
        <taxon>Culicoidea</taxon>
        <taxon>Culicidae</taxon>
        <taxon>Culicinae</taxon>
        <taxon>Culicini</taxon>
        <taxon>Culex</taxon>
        <taxon>Culex</taxon>
    </lineage>
</organism>
<dbReference type="Gene3D" id="3.40.50.300">
    <property type="entry name" value="P-loop containing nucleotide triphosphate hydrolases"/>
    <property type="match status" value="1"/>
</dbReference>
<feature type="domain" description="Sulfotransferase" evidence="3">
    <location>
        <begin position="68"/>
        <end position="326"/>
    </location>
</feature>
<dbReference type="AlphaFoldDB" id="A0A1Q3FP40"/>
<dbReference type="InterPro" id="IPR000863">
    <property type="entry name" value="Sulfotransferase_dom"/>
</dbReference>